<dbReference type="SUPFAM" id="SSF53448">
    <property type="entry name" value="Nucleotide-diphospho-sugar transferases"/>
    <property type="match status" value="1"/>
</dbReference>
<dbReference type="GO" id="GO:0016757">
    <property type="term" value="F:glycosyltransferase activity"/>
    <property type="evidence" value="ECO:0007669"/>
    <property type="project" value="InterPro"/>
</dbReference>
<organism evidence="1 2">
    <name type="scientific">Acidiphilium rubrum</name>
    <dbReference type="NCBI Taxonomy" id="526"/>
    <lineage>
        <taxon>Bacteria</taxon>
        <taxon>Pseudomonadati</taxon>
        <taxon>Pseudomonadota</taxon>
        <taxon>Alphaproteobacteria</taxon>
        <taxon>Acetobacterales</taxon>
        <taxon>Acidocellaceae</taxon>
        <taxon>Acidiphilium</taxon>
    </lineage>
</organism>
<sequence length="300" mass="33008">MRWYFALDEAGARGEAGALAQLAVMSSRLCPGLEPRLLYYGARGECTRWMEERGVMVIDAVPPCSDAMAAATARGSFRAHSAGHWLRLAIPVVDRDAGFALYTDCDVVFLRPIEFGAIRPRVFAAAPEFAPDAWNYFNAGVMVMNLPAMRAAQAGFEAVINARLDEDRGAQFDDQVALNEAFRGYWDRLDPGLNAKPYWPYDPHAGILHFHGPKLGGIGAIAAGEWNWDDPVARGIGALCAAHVPRYVAWLGDLAERFQVIDMAWAVRLHQLAGRLAAYGRRHEGAGQDVSLLGFRMFEN</sequence>
<dbReference type="Gene3D" id="3.90.550.10">
    <property type="entry name" value="Spore Coat Polysaccharide Biosynthesis Protein SpsA, Chain A"/>
    <property type="match status" value="1"/>
</dbReference>
<dbReference type="Pfam" id="PF01501">
    <property type="entry name" value="Glyco_transf_8"/>
    <property type="match status" value="1"/>
</dbReference>
<reference evidence="1 2" key="1">
    <citation type="submission" date="2017-01" db="EMBL/GenBank/DDBJ databases">
        <authorList>
            <person name="Varghese N."/>
            <person name="Submissions S."/>
        </authorList>
    </citation>
    <scope>NUCLEOTIDE SEQUENCE [LARGE SCALE GENOMIC DNA]</scope>
    <source>
        <strain evidence="1 2">ATCC 35905</strain>
    </source>
</reference>
<comment type="caution">
    <text evidence="1">The sequence shown here is derived from an EMBL/GenBank/DDBJ whole genome shotgun (WGS) entry which is preliminary data.</text>
</comment>
<dbReference type="InterPro" id="IPR002495">
    <property type="entry name" value="Glyco_trans_8"/>
</dbReference>
<dbReference type="InterPro" id="IPR029044">
    <property type="entry name" value="Nucleotide-diphossugar_trans"/>
</dbReference>
<keyword evidence="2" id="KW-1185">Reference proteome</keyword>
<dbReference type="RefSeq" id="WP_139334068.1">
    <property type="nucleotide sequence ID" value="NZ_FTNE01000012.1"/>
</dbReference>
<protein>
    <submittedName>
        <fullName evidence="1">Uncharacterized protein</fullName>
    </submittedName>
</protein>
<name>A0A8G2CL37_ACIRU</name>
<gene>
    <name evidence="1" type="ORF">SAMN05421828_1123</name>
</gene>
<dbReference type="OrthoDB" id="5672604at2"/>
<accession>A0A8G2CL37</accession>
<dbReference type="Proteomes" id="UP000186308">
    <property type="component" value="Unassembled WGS sequence"/>
</dbReference>
<dbReference type="AlphaFoldDB" id="A0A8G2CL37"/>
<proteinExistence type="predicted"/>
<dbReference type="EMBL" id="FTNE01000012">
    <property type="protein sequence ID" value="SIQ93156.1"/>
    <property type="molecule type" value="Genomic_DNA"/>
</dbReference>
<evidence type="ECO:0000313" key="2">
    <source>
        <dbReference type="Proteomes" id="UP000186308"/>
    </source>
</evidence>
<evidence type="ECO:0000313" key="1">
    <source>
        <dbReference type="EMBL" id="SIQ93156.1"/>
    </source>
</evidence>